<dbReference type="Proteomes" id="UP001596135">
    <property type="component" value="Unassembled WGS sequence"/>
</dbReference>
<dbReference type="RefSeq" id="WP_379152499.1">
    <property type="nucleotide sequence ID" value="NZ_JBHSRJ010000004.1"/>
</dbReference>
<dbReference type="EMBL" id="JBHSRJ010000004">
    <property type="protein sequence ID" value="MFC6042917.1"/>
    <property type="molecule type" value="Genomic_DNA"/>
</dbReference>
<gene>
    <name evidence="1" type="ORF">ACFPYL_07520</name>
</gene>
<evidence type="ECO:0000313" key="2">
    <source>
        <dbReference type="Proteomes" id="UP001596135"/>
    </source>
</evidence>
<accession>A0ABW1LIA7</accession>
<comment type="caution">
    <text evidence="1">The sequence shown here is derived from an EMBL/GenBank/DDBJ whole genome shotgun (WGS) entry which is preliminary data.</text>
</comment>
<sequence>MTLHVDPDAVRRAWLHGADAGAEVTAARRRTSAAAGTDLATVAAVVADAATDLAGVLDVCEALVSEHATNLEACLTTYETTDHTSAGAFDGLR</sequence>
<reference evidence="2" key="1">
    <citation type="journal article" date="2019" name="Int. J. Syst. Evol. Microbiol.">
        <title>The Global Catalogue of Microorganisms (GCM) 10K type strain sequencing project: providing services to taxonomists for standard genome sequencing and annotation.</title>
        <authorList>
            <consortium name="The Broad Institute Genomics Platform"/>
            <consortium name="The Broad Institute Genome Sequencing Center for Infectious Disease"/>
            <person name="Wu L."/>
            <person name="Ma J."/>
        </authorList>
    </citation>
    <scope>NUCLEOTIDE SEQUENCE [LARGE SCALE GENOMIC DNA]</scope>
    <source>
        <strain evidence="2">CCUG 54522</strain>
    </source>
</reference>
<keyword evidence="2" id="KW-1185">Reference proteome</keyword>
<organism evidence="1 2">
    <name type="scientific">Nocardioides hankookensis</name>
    <dbReference type="NCBI Taxonomy" id="443157"/>
    <lineage>
        <taxon>Bacteria</taxon>
        <taxon>Bacillati</taxon>
        <taxon>Actinomycetota</taxon>
        <taxon>Actinomycetes</taxon>
        <taxon>Propionibacteriales</taxon>
        <taxon>Nocardioidaceae</taxon>
        <taxon>Nocardioides</taxon>
    </lineage>
</organism>
<evidence type="ECO:0000313" key="1">
    <source>
        <dbReference type="EMBL" id="MFC6042917.1"/>
    </source>
</evidence>
<evidence type="ECO:0008006" key="3">
    <source>
        <dbReference type="Google" id="ProtNLM"/>
    </source>
</evidence>
<proteinExistence type="predicted"/>
<protein>
    <recommendedName>
        <fullName evidence="3">Excreted virulence factor EspC, type VII ESX diderm</fullName>
    </recommendedName>
</protein>
<name>A0ABW1LIA7_9ACTN</name>